<gene>
    <name evidence="4" type="ORF">ML536_21790</name>
</gene>
<evidence type="ECO:0000256" key="2">
    <source>
        <dbReference type="ARBA" id="ARBA00023315"/>
    </source>
</evidence>
<dbReference type="PANTHER" id="PTHR43420:SF12">
    <property type="entry name" value="N-ACETYLTRANSFERASE DOMAIN-CONTAINING PROTEIN"/>
    <property type="match status" value="1"/>
</dbReference>
<evidence type="ECO:0000313" key="5">
    <source>
        <dbReference type="Proteomes" id="UP001156140"/>
    </source>
</evidence>
<dbReference type="InterPro" id="IPR000182">
    <property type="entry name" value="GNAT_dom"/>
</dbReference>
<dbReference type="Gene3D" id="3.40.630.30">
    <property type="match status" value="1"/>
</dbReference>
<dbReference type="EMBL" id="JALAZD010000005">
    <property type="protein sequence ID" value="MCI0129476.1"/>
    <property type="molecule type" value="Genomic_DNA"/>
</dbReference>
<dbReference type="RefSeq" id="WP_281737345.1">
    <property type="nucleotide sequence ID" value="NZ_JAKETQ010000005.1"/>
</dbReference>
<keyword evidence="5" id="KW-1185">Reference proteome</keyword>
<sequence length="247" mass="27414">MSDIELQWRVEEACHNAWPSPRQMLLDGWILRFSGGITRRTNTVNPLRGERAAATRIIPAAAKLYTSLGRPLIFRLPDMASEIDAELEARGFEFSSDVTTLIADFSTLPGEPADVELSHAADEAWLRAFREGGVHTDESMAVYLRMLQTIVPPQRFASIRRDGRVCAHAYGVIHDGLLVVESVATVPDQRRQGMGNAVVAALMHWAAGEGAEAACLQVVTDNLPARALYERLGFTRDLYHYHYRSAP</sequence>
<evidence type="ECO:0000259" key="3">
    <source>
        <dbReference type="PROSITE" id="PS51186"/>
    </source>
</evidence>
<dbReference type="InterPro" id="IPR016181">
    <property type="entry name" value="Acyl_CoA_acyltransferase"/>
</dbReference>
<evidence type="ECO:0000313" key="4">
    <source>
        <dbReference type="EMBL" id="MCI0129476.1"/>
    </source>
</evidence>
<feature type="domain" description="N-acetyltransferase" evidence="3">
    <location>
        <begin position="108"/>
        <end position="247"/>
    </location>
</feature>
<comment type="caution">
    <text evidence="4">The sequence shown here is derived from an EMBL/GenBank/DDBJ whole genome shotgun (WGS) entry which is preliminary data.</text>
</comment>
<keyword evidence="1" id="KW-0808">Transferase</keyword>
<reference evidence="4" key="1">
    <citation type="submission" date="2022-03" db="EMBL/GenBank/DDBJ databases">
        <title>The complete genome sequence of a Methyloterrigena soli.</title>
        <authorList>
            <person name="Zi Z."/>
        </authorList>
    </citation>
    <scope>NUCLEOTIDE SEQUENCE</scope>
    <source>
        <strain evidence="4">M48</strain>
    </source>
</reference>
<dbReference type="PROSITE" id="PS51186">
    <property type="entry name" value="GNAT"/>
    <property type="match status" value="1"/>
</dbReference>
<organism evidence="4 5">
    <name type="scientific">Paradevosia shaoguanensis</name>
    <dbReference type="NCBI Taxonomy" id="1335043"/>
    <lineage>
        <taxon>Bacteria</taxon>
        <taxon>Pseudomonadati</taxon>
        <taxon>Pseudomonadota</taxon>
        <taxon>Alphaproteobacteria</taxon>
        <taxon>Hyphomicrobiales</taxon>
        <taxon>Devosiaceae</taxon>
        <taxon>Paradevosia</taxon>
    </lineage>
</organism>
<keyword evidence="2" id="KW-0012">Acyltransferase</keyword>
<evidence type="ECO:0000256" key="1">
    <source>
        <dbReference type="ARBA" id="ARBA00022679"/>
    </source>
</evidence>
<dbReference type="Pfam" id="PF24553">
    <property type="entry name" value="Rv0428c_C"/>
    <property type="match status" value="1"/>
</dbReference>
<dbReference type="InterPro" id="IPR056935">
    <property type="entry name" value="Rv0428c-like_C"/>
</dbReference>
<dbReference type="AlphaFoldDB" id="A0AA41UIM1"/>
<dbReference type="Proteomes" id="UP001156140">
    <property type="component" value="Unassembled WGS sequence"/>
</dbReference>
<proteinExistence type="predicted"/>
<name>A0AA41UIM1_9HYPH</name>
<dbReference type="InterPro" id="IPR050680">
    <property type="entry name" value="YpeA/RimI_acetyltransf"/>
</dbReference>
<dbReference type="PANTHER" id="PTHR43420">
    <property type="entry name" value="ACETYLTRANSFERASE"/>
    <property type="match status" value="1"/>
</dbReference>
<accession>A0AA41UIM1</accession>
<dbReference type="GO" id="GO:0016747">
    <property type="term" value="F:acyltransferase activity, transferring groups other than amino-acyl groups"/>
    <property type="evidence" value="ECO:0007669"/>
    <property type="project" value="InterPro"/>
</dbReference>
<dbReference type="SUPFAM" id="SSF55729">
    <property type="entry name" value="Acyl-CoA N-acyltransferases (Nat)"/>
    <property type="match status" value="1"/>
</dbReference>
<protein>
    <submittedName>
        <fullName evidence="4">GNAT family N-acetyltransferase</fullName>
    </submittedName>
</protein>